<comment type="caution">
    <text evidence="2">The sequence shown here is derived from an EMBL/GenBank/DDBJ whole genome shotgun (WGS) entry which is preliminary data.</text>
</comment>
<gene>
    <name evidence="2" type="ORF">SDC9_171610</name>
</gene>
<feature type="compositionally biased region" description="Basic and acidic residues" evidence="1">
    <location>
        <begin position="125"/>
        <end position="134"/>
    </location>
</feature>
<organism evidence="2">
    <name type="scientific">bioreactor metagenome</name>
    <dbReference type="NCBI Taxonomy" id="1076179"/>
    <lineage>
        <taxon>unclassified sequences</taxon>
        <taxon>metagenomes</taxon>
        <taxon>ecological metagenomes</taxon>
    </lineage>
</organism>
<evidence type="ECO:0000313" key="2">
    <source>
        <dbReference type="EMBL" id="MPN24216.1"/>
    </source>
</evidence>
<sequence length="134" mass="14051">MVDVVGHPEHLDRHALRQRCGKRRRARLADLDGTTGQRARHLGTTAELAVAHLVAGGFFHRLGLLRIAPGQHHVLVADDHFLGRTLRLGQRQAGTPHGGSGSQCQGEAAGAAGAGNAAKGLHGSSESKGKRLSV</sequence>
<reference evidence="2" key="1">
    <citation type="submission" date="2019-08" db="EMBL/GenBank/DDBJ databases">
        <authorList>
            <person name="Kucharzyk K."/>
            <person name="Murdoch R.W."/>
            <person name="Higgins S."/>
            <person name="Loffler F."/>
        </authorList>
    </citation>
    <scope>NUCLEOTIDE SEQUENCE</scope>
</reference>
<name>A0A645GDJ0_9ZZZZ</name>
<proteinExistence type="predicted"/>
<protein>
    <submittedName>
        <fullName evidence="2">Uncharacterized protein</fullName>
    </submittedName>
</protein>
<dbReference type="AlphaFoldDB" id="A0A645GDJ0"/>
<evidence type="ECO:0000256" key="1">
    <source>
        <dbReference type="SAM" id="MobiDB-lite"/>
    </source>
</evidence>
<feature type="region of interest" description="Disordered" evidence="1">
    <location>
        <begin position="90"/>
        <end position="134"/>
    </location>
</feature>
<dbReference type="EMBL" id="VSSQ01072997">
    <property type="protein sequence ID" value="MPN24216.1"/>
    <property type="molecule type" value="Genomic_DNA"/>
</dbReference>
<accession>A0A645GDJ0</accession>
<feature type="compositionally biased region" description="Low complexity" evidence="1">
    <location>
        <begin position="102"/>
        <end position="123"/>
    </location>
</feature>